<dbReference type="EMBL" id="CADCWM010000716">
    <property type="protein sequence ID" value="CAA9577535.1"/>
    <property type="molecule type" value="Genomic_DNA"/>
</dbReference>
<dbReference type="SMART" id="SM00530">
    <property type="entry name" value="HTH_XRE"/>
    <property type="match status" value="1"/>
</dbReference>
<evidence type="ECO:0000313" key="3">
    <source>
        <dbReference type="EMBL" id="CAA9577535.1"/>
    </source>
</evidence>
<dbReference type="SUPFAM" id="SSF47413">
    <property type="entry name" value="lambda repressor-like DNA-binding domains"/>
    <property type="match status" value="1"/>
</dbReference>
<dbReference type="PANTHER" id="PTHR46558">
    <property type="entry name" value="TRACRIPTIONAL REGULATORY PROTEIN-RELATED-RELATED"/>
    <property type="match status" value="1"/>
</dbReference>
<dbReference type="CDD" id="cd00093">
    <property type="entry name" value="HTH_XRE"/>
    <property type="match status" value="1"/>
</dbReference>
<protein>
    <recommendedName>
        <fullName evidence="2">HTH cro/C1-type domain-containing protein</fullName>
    </recommendedName>
</protein>
<dbReference type="InterPro" id="IPR001387">
    <property type="entry name" value="Cro/C1-type_HTH"/>
</dbReference>
<dbReference type="Pfam" id="PF01381">
    <property type="entry name" value="HTH_3"/>
    <property type="match status" value="1"/>
</dbReference>
<organism evidence="3">
    <name type="scientific">uncultured Thermomicrobiales bacterium</name>
    <dbReference type="NCBI Taxonomy" id="1645740"/>
    <lineage>
        <taxon>Bacteria</taxon>
        <taxon>Pseudomonadati</taxon>
        <taxon>Thermomicrobiota</taxon>
        <taxon>Thermomicrobia</taxon>
        <taxon>Thermomicrobiales</taxon>
        <taxon>environmental samples</taxon>
    </lineage>
</organism>
<dbReference type="GO" id="GO:0003677">
    <property type="term" value="F:DNA binding"/>
    <property type="evidence" value="ECO:0007669"/>
    <property type="project" value="UniProtKB-KW"/>
</dbReference>
<dbReference type="Gene3D" id="1.10.260.40">
    <property type="entry name" value="lambda repressor-like DNA-binding domains"/>
    <property type="match status" value="1"/>
</dbReference>
<feature type="domain" description="HTH cro/C1-type" evidence="2">
    <location>
        <begin position="4"/>
        <end position="58"/>
    </location>
</feature>
<dbReference type="InterPro" id="IPR010982">
    <property type="entry name" value="Lambda_DNA-bd_dom_sf"/>
</dbReference>
<gene>
    <name evidence="3" type="ORF">AVDCRST_MAG88-2963</name>
</gene>
<accession>A0A6J4VIS8</accession>
<reference evidence="3" key="1">
    <citation type="submission" date="2020-02" db="EMBL/GenBank/DDBJ databases">
        <authorList>
            <person name="Meier V. D."/>
        </authorList>
    </citation>
    <scope>NUCLEOTIDE SEQUENCE</scope>
    <source>
        <strain evidence="3">AVDCRST_MAG88</strain>
    </source>
</reference>
<dbReference type="AlphaFoldDB" id="A0A6J4VIS8"/>
<evidence type="ECO:0000256" key="1">
    <source>
        <dbReference type="ARBA" id="ARBA00023125"/>
    </source>
</evidence>
<evidence type="ECO:0000259" key="2">
    <source>
        <dbReference type="PROSITE" id="PS50943"/>
    </source>
</evidence>
<proteinExistence type="predicted"/>
<name>A0A6J4VIS8_9BACT</name>
<dbReference type="PANTHER" id="PTHR46558:SF15">
    <property type="entry name" value="HELIX-TURN-HELIX DOMAIN PROTEIN"/>
    <property type="match status" value="1"/>
</dbReference>
<dbReference type="PROSITE" id="PS50943">
    <property type="entry name" value="HTH_CROC1"/>
    <property type="match status" value="1"/>
</dbReference>
<sequence>MKTIRQLREERGWTQLQLAIQLGITPVTIYNWERGKSEPRVSQFRQLARLFDISMDDLALVGEERREARMVATSPAAESPSDDR</sequence>
<keyword evidence="1" id="KW-0238">DNA-binding</keyword>